<protein>
    <recommendedName>
        <fullName evidence="3">Phospholipid/glycerol acyltransferase domain-containing protein</fullName>
    </recommendedName>
</protein>
<dbReference type="GO" id="GO:0003841">
    <property type="term" value="F:1-acylglycerol-3-phosphate O-acyltransferase activity"/>
    <property type="evidence" value="ECO:0007669"/>
    <property type="project" value="TreeGrafter"/>
</dbReference>
<proteinExistence type="predicted"/>
<dbReference type="PANTHER" id="PTHR10434">
    <property type="entry name" value="1-ACYL-SN-GLYCEROL-3-PHOSPHATE ACYLTRANSFERASE"/>
    <property type="match status" value="1"/>
</dbReference>
<dbReference type="Pfam" id="PF01553">
    <property type="entry name" value="Acyltransferase"/>
    <property type="match status" value="1"/>
</dbReference>
<dbReference type="AlphaFoldDB" id="A0A645AR77"/>
<gene>
    <name evidence="4" type="ORF">SDC9_102072</name>
</gene>
<sequence>MNAFRLFLHRTYRRVVKIILALSYDFQTWQECELPPGPKIFCSNHFSSSDVHFVTTLADDIMHIVIGPGFGIPVVGSFLGWTEQIRALTKEDRKAVVATAVSYLKKGESVYIFPEGALNTQETLMAFKRGIAEIYLAYPCPVIPIGLIAPKRRVRSKVSRAAGRTMTVVSRNYYANMGKPMEFNAALSLAEVDRDKACQVILDELSIRIDALIQEIKTDKFWS</sequence>
<evidence type="ECO:0000313" key="4">
    <source>
        <dbReference type="EMBL" id="MPM55278.1"/>
    </source>
</evidence>
<comment type="caution">
    <text evidence="4">The sequence shown here is derived from an EMBL/GenBank/DDBJ whole genome shotgun (WGS) entry which is preliminary data.</text>
</comment>
<dbReference type="InterPro" id="IPR002123">
    <property type="entry name" value="Plipid/glycerol_acylTrfase"/>
</dbReference>
<dbReference type="SUPFAM" id="SSF69593">
    <property type="entry name" value="Glycerol-3-phosphate (1)-acyltransferase"/>
    <property type="match status" value="1"/>
</dbReference>
<organism evidence="4">
    <name type="scientific">bioreactor metagenome</name>
    <dbReference type="NCBI Taxonomy" id="1076179"/>
    <lineage>
        <taxon>unclassified sequences</taxon>
        <taxon>metagenomes</taxon>
        <taxon>ecological metagenomes</taxon>
    </lineage>
</organism>
<reference evidence="4" key="1">
    <citation type="submission" date="2019-08" db="EMBL/GenBank/DDBJ databases">
        <authorList>
            <person name="Kucharzyk K."/>
            <person name="Murdoch R.W."/>
            <person name="Higgins S."/>
            <person name="Loffler F."/>
        </authorList>
    </citation>
    <scope>NUCLEOTIDE SEQUENCE</scope>
</reference>
<dbReference type="PANTHER" id="PTHR10434:SF11">
    <property type="entry name" value="1-ACYL-SN-GLYCEROL-3-PHOSPHATE ACYLTRANSFERASE"/>
    <property type="match status" value="1"/>
</dbReference>
<dbReference type="SMART" id="SM00563">
    <property type="entry name" value="PlsC"/>
    <property type="match status" value="1"/>
</dbReference>
<dbReference type="GO" id="GO:0006654">
    <property type="term" value="P:phosphatidic acid biosynthetic process"/>
    <property type="evidence" value="ECO:0007669"/>
    <property type="project" value="TreeGrafter"/>
</dbReference>
<keyword evidence="1" id="KW-0808">Transferase</keyword>
<evidence type="ECO:0000256" key="1">
    <source>
        <dbReference type="ARBA" id="ARBA00022679"/>
    </source>
</evidence>
<name>A0A645AR77_9ZZZZ</name>
<evidence type="ECO:0000259" key="3">
    <source>
        <dbReference type="SMART" id="SM00563"/>
    </source>
</evidence>
<feature type="domain" description="Phospholipid/glycerol acyltransferase" evidence="3">
    <location>
        <begin position="39"/>
        <end position="150"/>
    </location>
</feature>
<dbReference type="CDD" id="cd07989">
    <property type="entry name" value="LPLAT_AGPAT-like"/>
    <property type="match status" value="1"/>
</dbReference>
<keyword evidence="2" id="KW-0012">Acyltransferase</keyword>
<evidence type="ECO:0000256" key="2">
    <source>
        <dbReference type="ARBA" id="ARBA00023315"/>
    </source>
</evidence>
<accession>A0A645AR77</accession>
<dbReference type="EMBL" id="VSSQ01015201">
    <property type="protein sequence ID" value="MPM55278.1"/>
    <property type="molecule type" value="Genomic_DNA"/>
</dbReference>